<organism evidence="1 2">
    <name type="scientific">Tropilaelaps mercedesae</name>
    <dbReference type="NCBI Taxonomy" id="418985"/>
    <lineage>
        <taxon>Eukaryota</taxon>
        <taxon>Metazoa</taxon>
        <taxon>Ecdysozoa</taxon>
        <taxon>Arthropoda</taxon>
        <taxon>Chelicerata</taxon>
        <taxon>Arachnida</taxon>
        <taxon>Acari</taxon>
        <taxon>Parasitiformes</taxon>
        <taxon>Mesostigmata</taxon>
        <taxon>Gamasina</taxon>
        <taxon>Dermanyssoidea</taxon>
        <taxon>Laelapidae</taxon>
        <taxon>Tropilaelaps</taxon>
    </lineage>
</organism>
<protein>
    <submittedName>
        <fullName evidence="1">Uncharacterized protein</fullName>
    </submittedName>
</protein>
<evidence type="ECO:0000313" key="1">
    <source>
        <dbReference type="EMBL" id="OQR75775.1"/>
    </source>
</evidence>
<comment type="caution">
    <text evidence="1">The sequence shown here is derived from an EMBL/GenBank/DDBJ whole genome shotgun (WGS) entry which is preliminary data.</text>
</comment>
<evidence type="ECO:0000313" key="2">
    <source>
        <dbReference type="Proteomes" id="UP000192247"/>
    </source>
</evidence>
<accession>A0A1V9XQK6</accession>
<keyword evidence="2" id="KW-1185">Reference proteome</keyword>
<proteinExistence type="predicted"/>
<dbReference type="Proteomes" id="UP000192247">
    <property type="component" value="Unassembled WGS sequence"/>
</dbReference>
<sequence length="71" mass="8040">MPPWTCQASLQTAPRGFAHGQLQWNSSKASPTTTLIARRGKKASYLYSENHFFEALQGSENRIDIIQRFQA</sequence>
<name>A0A1V9XQK6_9ACAR</name>
<reference evidence="1 2" key="1">
    <citation type="journal article" date="2017" name="Gigascience">
        <title>Draft genome of the honey bee ectoparasitic mite, Tropilaelaps mercedesae, is shaped by the parasitic life history.</title>
        <authorList>
            <person name="Dong X."/>
            <person name="Armstrong S.D."/>
            <person name="Xia D."/>
            <person name="Makepeace B.L."/>
            <person name="Darby A.C."/>
            <person name="Kadowaki T."/>
        </authorList>
    </citation>
    <scope>NUCLEOTIDE SEQUENCE [LARGE SCALE GENOMIC DNA]</scope>
    <source>
        <strain evidence="1">Wuxi-XJTLU</strain>
    </source>
</reference>
<dbReference type="AlphaFoldDB" id="A0A1V9XQK6"/>
<gene>
    <name evidence="1" type="ORF">BIW11_03195</name>
</gene>
<dbReference type="EMBL" id="MNPL01005809">
    <property type="protein sequence ID" value="OQR75775.1"/>
    <property type="molecule type" value="Genomic_DNA"/>
</dbReference>
<dbReference type="InParanoid" id="A0A1V9XQK6"/>